<dbReference type="GO" id="GO:0004803">
    <property type="term" value="F:transposase activity"/>
    <property type="evidence" value="ECO:0007669"/>
    <property type="project" value="InterPro"/>
</dbReference>
<dbReference type="SUPFAM" id="SSF48295">
    <property type="entry name" value="TrpR-like"/>
    <property type="match status" value="1"/>
</dbReference>
<accession>E6QV08</accession>
<organism evidence="1">
    <name type="scientific">mine drainage metagenome</name>
    <dbReference type="NCBI Taxonomy" id="410659"/>
    <lineage>
        <taxon>unclassified sequences</taxon>
        <taxon>metagenomes</taxon>
        <taxon>ecological metagenomes</taxon>
    </lineage>
</organism>
<comment type="caution">
    <text evidence="1">The sequence shown here is derived from an EMBL/GenBank/DDBJ whole genome shotgun (WGS) entry which is preliminary data.</text>
</comment>
<dbReference type="Pfam" id="PF01527">
    <property type="entry name" value="HTH_Tnp_1"/>
    <property type="match status" value="1"/>
</dbReference>
<dbReference type="GO" id="GO:0006313">
    <property type="term" value="P:DNA transposition"/>
    <property type="evidence" value="ECO:0007669"/>
    <property type="project" value="InterPro"/>
</dbReference>
<dbReference type="InterPro" id="IPR002514">
    <property type="entry name" value="Transposase_8"/>
</dbReference>
<protein>
    <recommendedName>
        <fullName evidence="2">Transposase IS3/IS911 family protein</fullName>
    </recommendedName>
</protein>
<dbReference type="GO" id="GO:0043565">
    <property type="term" value="F:sequence-specific DNA binding"/>
    <property type="evidence" value="ECO:0007669"/>
    <property type="project" value="InterPro"/>
</dbReference>
<evidence type="ECO:0000313" key="1">
    <source>
        <dbReference type="EMBL" id="CBI11081.1"/>
    </source>
</evidence>
<evidence type="ECO:0008006" key="2">
    <source>
        <dbReference type="Google" id="ProtNLM"/>
    </source>
</evidence>
<dbReference type="EMBL" id="CABR01000121">
    <property type="protein sequence ID" value="CBI11081.1"/>
    <property type="molecule type" value="Genomic_DNA"/>
</dbReference>
<dbReference type="InterPro" id="IPR010921">
    <property type="entry name" value="Trp_repressor/repl_initiator"/>
</dbReference>
<reference evidence="1" key="1">
    <citation type="submission" date="2009-10" db="EMBL/GenBank/DDBJ databases">
        <title>Diversity of trophic interactions inside an arsenic-rich microbial ecosystem.</title>
        <authorList>
            <person name="Bertin P.N."/>
            <person name="Heinrich-Salmeron A."/>
            <person name="Pelletier E."/>
            <person name="Goulhen-Chollet F."/>
            <person name="Arsene-Ploetze F."/>
            <person name="Gallien S."/>
            <person name="Calteau A."/>
            <person name="Vallenet D."/>
            <person name="Casiot C."/>
            <person name="Chane-Woon-Ming B."/>
            <person name="Giloteaux L."/>
            <person name="Barakat M."/>
            <person name="Bonnefoy V."/>
            <person name="Bruneel O."/>
            <person name="Chandler M."/>
            <person name="Cleiss J."/>
            <person name="Duran R."/>
            <person name="Elbaz-Poulichet F."/>
            <person name="Fonknechten N."/>
            <person name="Lauga B."/>
            <person name="Mornico D."/>
            <person name="Ortet P."/>
            <person name="Schaeffer C."/>
            <person name="Siguier P."/>
            <person name="Alexander Thil Smith A."/>
            <person name="Van Dorsselaer A."/>
            <person name="Weissenbach J."/>
            <person name="Medigue C."/>
            <person name="Le Paslier D."/>
        </authorList>
    </citation>
    <scope>NUCLEOTIDE SEQUENCE</scope>
</reference>
<gene>
    <name evidence="1" type="ORF">CARN7_1891</name>
</gene>
<dbReference type="AlphaFoldDB" id="E6QV08"/>
<proteinExistence type="predicted"/>
<name>E6QV08_9ZZZZ</name>
<sequence>MGRHSRARWDRLEAIRGLKTINEIAQEHGVHPAQVGQWKKAIQEQVDTLFEGKRGPQPVDAYSEPERLVIAGPRSRRAPK</sequence>